<dbReference type="RefSeq" id="XP_051444698.1">
    <property type="nucleotide sequence ID" value="XM_051589034.1"/>
</dbReference>
<keyword evidence="7 11" id="KW-0132">Cell division</keyword>
<organism evidence="13 14">
    <name type="scientific">Umbelopsis ramanniana AG</name>
    <dbReference type="NCBI Taxonomy" id="1314678"/>
    <lineage>
        <taxon>Eukaryota</taxon>
        <taxon>Fungi</taxon>
        <taxon>Fungi incertae sedis</taxon>
        <taxon>Mucoromycota</taxon>
        <taxon>Mucoromycotina</taxon>
        <taxon>Umbelopsidomycetes</taxon>
        <taxon>Umbelopsidales</taxon>
        <taxon>Umbelopsidaceae</taxon>
        <taxon>Umbelopsis</taxon>
    </lineage>
</organism>
<feature type="compositionally biased region" description="Polar residues" evidence="12">
    <location>
        <begin position="369"/>
        <end position="380"/>
    </location>
</feature>
<comment type="function">
    <text evidence="11">Regulatory subunit of the condensin complex, a complex required for conversion of interphase chromatin into mitotic-like condense chromosomes.</text>
</comment>
<keyword evidence="5" id="KW-0158">Chromosome</keyword>
<evidence type="ECO:0000256" key="6">
    <source>
        <dbReference type="ARBA" id="ARBA00022490"/>
    </source>
</evidence>
<proteinExistence type="inferred from homology"/>
<comment type="subcellular location">
    <subcellularLocation>
        <location evidence="1">Chromosome</location>
    </subcellularLocation>
    <subcellularLocation>
        <location evidence="2">Cytoplasm</location>
    </subcellularLocation>
</comment>
<evidence type="ECO:0000313" key="14">
    <source>
        <dbReference type="Proteomes" id="UP001206595"/>
    </source>
</evidence>
<keyword evidence="14" id="KW-1185">Reference proteome</keyword>
<dbReference type="PANTHER" id="PTHR13108">
    <property type="entry name" value="CONDENSIN COMPLEX SUBUNIT 2"/>
    <property type="match status" value="1"/>
</dbReference>
<dbReference type="EMBL" id="MU620918">
    <property type="protein sequence ID" value="KAI8579694.1"/>
    <property type="molecule type" value="Genomic_DNA"/>
</dbReference>
<dbReference type="GeneID" id="75914379"/>
<feature type="compositionally biased region" description="Basic and acidic residues" evidence="12">
    <location>
        <begin position="51"/>
        <end position="66"/>
    </location>
</feature>
<keyword evidence="6" id="KW-0963">Cytoplasm</keyword>
<keyword evidence="10 11" id="KW-0131">Cell cycle</keyword>
<dbReference type="PANTHER" id="PTHR13108:SF9">
    <property type="entry name" value="CONDENSIN COMPLEX SUBUNIT 2"/>
    <property type="match status" value="1"/>
</dbReference>
<evidence type="ECO:0000256" key="1">
    <source>
        <dbReference type="ARBA" id="ARBA00004286"/>
    </source>
</evidence>
<sequence>MSSSFSPRVAAPNLSRRNTGNQQADHSPVTIGSPSLDRHAARFSRGSNQEEADRQSRRISARETLLRRVSGRSSVTGTEATGIDERKAARPLEILTNAPKLPQSLTNEQMYSNFEEWMKMCTDNKINATNSWNFALIDYFHEMTFLKDGDSINFQKASCTLDGCVKIYTSRVDSVASETGKLLSGLANSANVAQDDEDGDGEDDTERRTKKKSNRSETTLVKDFSSIKVKKLDLDFTVDPLFKKTSADFDEGGARGLLLNNLTVDRGGKIIFDASDAFADPEDEDEVPTPDLKEKQASKDNDEGDQPLVDAMDIESTEAEKKEDDTKIEVSHLKAKLPSLEELSILEISPSLREFEFSSSNALDIPAAKSNNEDTNPDNSQEMEPDQEYPQGGNNDIDDVFNDIDNDQEQEPDANQEESQLGGFFEPANPGTDAATVRTYEMAMNPDVQTDMFSYFDSAFMRNWAGPEHWKLRRPVSKVAKESTEQGVEEGDETQKGKKKPKVVFEIDFLNSEDINEEELFANDKKGSITMPVKRDMKNSKHLLPDDMHFSSKQLLHYFLKPDHSFRKRKQSETTATVSNDPIDGNVQPDEPDAQYWAQEEEMAIDDGNLTQADLSFAGDQTILTAVEDTTFLQDAFDEINDAEMDKVYGDELITNHRLKKIKPIYVNYAKTAKRVDVRRLKDNLWKTLKTEPVDEESLLPEPSNALSEGTEDAIKGEHKFSEVIHNLKKEYSEKSMKDISVPFCFICLLHLANEKKLKISNEADPEELFDAMGSGLKDLIVVQD</sequence>
<feature type="region of interest" description="Disordered" evidence="12">
    <location>
        <begin position="190"/>
        <end position="214"/>
    </location>
</feature>
<evidence type="ECO:0000256" key="11">
    <source>
        <dbReference type="PIRNR" id="PIRNR017126"/>
    </source>
</evidence>
<keyword evidence="9 11" id="KW-0226">DNA condensation</keyword>
<dbReference type="Pfam" id="PF05786">
    <property type="entry name" value="Cnd2"/>
    <property type="match status" value="1"/>
</dbReference>
<dbReference type="InterPro" id="IPR022816">
    <property type="entry name" value="Condensin_barren_su2"/>
</dbReference>
<comment type="caution">
    <text evidence="13">The sequence shown here is derived from an EMBL/GenBank/DDBJ whole genome shotgun (WGS) entry which is preliminary data.</text>
</comment>
<dbReference type="GO" id="GO:0005737">
    <property type="term" value="C:cytoplasm"/>
    <property type="evidence" value="ECO:0007669"/>
    <property type="project" value="UniProtKB-SubCell"/>
</dbReference>
<reference evidence="13" key="1">
    <citation type="submission" date="2021-06" db="EMBL/GenBank/DDBJ databases">
        <authorList>
            <consortium name="DOE Joint Genome Institute"/>
            <person name="Mondo S.J."/>
            <person name="Amses K.R."/>
            <person name="Simmons D.R."/>
            <person name="Longcore J.E."/>
            <person name="Seto K."/>
            <person name="Alves G.H."/>
            <person name="Bonds A.E."/>
            <person name="Quandt C.A."/>
            <person name="Davis W.J."/>
            <person name="Chang Y."/>
            <person name="Letcher P.M."/>
            <person name="Powell M.J."/>
            <person name="Kuo A."/>
            <person name="Labutti K."/>
            <person name="Pangilinan J."/>
            <person name="Andreopoulos W."/>
            <person name="Tritt A."/>
            <person name="Riley R."/>
            <person name="Hundley H."/>
            <person name="Johnson J."/>
            <person name="Lipzen A."/>
            <person name="Barry K."/>
            <person name="Berbee M.L."/>
            <person name="Buchler N.E."/>
            <person name="Grigoriev I.V."/>
            <person name="Spatafora J.W."/>
            <person name="Stajich J.E."/>
            <person name="James T.Y."/>
        </authorList>
    </citation>
    <scope>NUCLEOTIDE SEQUENCE</scope>
    <source>
        <strain evidence="13">AG</strain>
    </source>
</reference>
<gene>
    <name evidence="13" type="ORF">K450DRAFT_241065</name>
</gene>
<reference evidence="13" key="2">
    <citation type="journal article" date="2022" name="Proc. Natl. Acad. Sci. U.S.A.">
        <title>Diploid-dominant life cycles characterize the early evolution of Fungi.</title>
        <authorList>
            <person name="Amses K.R."/>
            <person name="Simmons D.R."/>
            <person name="Longcore J.E."/>
            <person name="Mondo S.J."/>
            <person name="Seto K."/>
            <person name="Jeronimo G.H."/>
            <person name="Bonds A.E."/>
            <person name="Quandt C.A."/>
            <person name="Davis W.J."/>
            <person name="Chang Y."/>
            <person name="Federici B.A."/>
            <person name="Kuo A."/>
            <person name="LaButti K."/>
            <person name="Pangilinan J."/>
            <person name="Andreopoulos W."/>
            <person name="Tritt A."/>
            <person name="Riley R."/>
            <person name="Hundley H."/>
            <person name="Johnson J."/>
            <person name="Lipzen A."/>
            <person name="Barry K."/>
            <person name="Lang B.F."/>
            <person name="Cuomo C.A."/>
            <person name="Buchler N.E."/>
            <person name="Grigoriev I.V."/>
            <person name="Spatafora J.W."/>
            <person name="Stajich J.E."/>
            <person name="James T.Y."/>
        </authorList>
    </citation>
    <scope>NUCLEOTIDE SEQUENCE</scope>
    <source>
        <strain evidence="13">AG</strain>
    </source>
</reference>
<feature type="region of interest" description="Disordered" evidence="12">
    <location>
        <begin position="569"/>
        <end position="591"/>
    </location>
</feature>
<dbReference type="GO" id="GO:0003682">
    <property type="term" value="F:chromatin binding"/>
    <property type="evidence" value="ECO:0007669"/>
    <property type="project" value="TreeGrafter"/>
</dbReference>
<name>A0AAD5EAJ0_UMBRA</name>
<evidence type="ECO:0000256" key="5">
    <source>
        <dbReference type="ARBA" id="ARBA00022454"/>
    </source>
</evidence>
<evidence type="ECO:0000256" key="8">
    <source>
        <dbReference type="ARBA" id="ARBA00022776"/>
    </source>
</evidence>
<feature type="compositionally biased region" description="Basic and acidic residues" evidence="12">
    <location>
        <begin position="291"/>
        <end position="301"/>
    </location>
</feature>
<dbReference type="GO" id="GO:0000796">
    <property type="term" value="C:condensin complex"/>
    <property type="evidence" value="ECO:0007669"/>
    <property type="project" value="InterPro"/>
</dbReference>
<evidence type="ECO:0000256" key="7">
    <source>
        <dbReference type="ARBA" id="ARBA00022618"/>
    </source>
</evidence>
<feature type="region of interest" description="Disordered" evidence="12">
    <location>
        <begin position="362"/>
        <end position="432"/>
    </location>
</feature>
<evidence type="ECO:0000256" key="4">
    <source>
        <dbReference type="ARBA" id="ARBA00016065"/>
    </source>
</evidence>
<dbReference type="Proteomes" id="UP001206595">
    <property type="component" value="Unassembled WGS sequence"/>
</dbReference>
<feature type="compositionally biased region" description="Basic and acidic residues" evidence="12">
    <location>
        <begin position="318"/>
        <end position="332"/>
    </location>
</feature>
<comment type="similarity">
    <text evidence="3 11">Belongs to the CND2 (condensin subunit 2) family.</text>
</comment>
<keyword evidence="8 11" id="KW-0498">Mitosis</keyword>
<dbReference type="GO" id="GO:0007076">
    <property type="term" value="P:mitotic chromosome condensation"/>
    <property type="evidence" value="ECO:0007669"/>
    <property type="project" value="InterPro"/>
</dbReference>
<accession>A0AAD5EAJ0</accession>
<feature type="region of interest" description="Disordered" evidence="12">
    <location>
        <begin position="276"/>
        <end position="334"/>
    </location>
</feature>
<feature type="region of interest" description="Disordered" evidence="12">
    <location>
        <begin position="1"/>
        <end position="84"/>
    </location>
</feature>
<feature type="compositionally biased region" description="Polar residues" evidence="12">
    <location>
        <begin position="15"/>
        <end position="33"/>
    </location>
</feature>
<dbReference type="GO" id="GO:0051301">
    <property type="term" value="P:cell division"/>
    <property type="evidence" value="ECO:0007669"/>
    <property type="project" value="UniProtKB-KW"/>
</dbReference>
<evidence type="ECO:0000256" key="9">
    <source>
        <dbReference type="ARBA" id="ARBA00023067"/>
    </source>
</evidence>
<feature type="compositionally biased region" description="Acidic residues" evidence="12">
    <location>
        <begin position="396"/>
        <end position="416"/>
    </location>
</feature>
<evidence type="ECO:0000256" key="2">
    <source>
        <dbReference type="ARBA" id="ARBA00004496"/>
    </source>
</evidence>
<evidence type="ECO:0000256" key="12">
    <source>
        <dbReference type="SAM" id="MobiDB-lite"/>
    </source>
</evidence>
<protein>
    <recommendedName>
        <fullName evidence="4 11">Condensin complex subunit 2</fullName>
    </recommendedName>
</protein>
<feature type="compositionally biased region" description="Acidic residues" evidence="12">
    <location>
        <begin position="194"/>
        <end position="204"/>
    </location>
</feature>
<evidence type="ECO:0000256" key="10">
    <source>
        <dbReference type="ARBA" id="ARBA00023306"/>
    </source>
</evidence>
<evidence type="ECO:0000256" key="3">
    <source>
        <dbReference type="ARBA" id="ARBA00009471"/>
    </source>
</evidence>
<evidence type="ECO:0000313" key="13">
    <source>
        <dbReference type="EMBL" id="KAI8579694.1"/>
    </source>
</evidence>
<dbReference type="PIRSF" id="PIRSF017126">
    <property type="entry name" value="Condensin_H"/>
    <property type="match status" value="1"/>
</dbReference>
<dbReference type="AlphaFoldDB" id="A0AAD5EAJ0"/>
<feature type="compositionally biased region" description="Acidic residues" evidence="12">
    <location>
        <begin position="279"/>
        <end position="288"/>
    </location>
</feature>